<accession>A0A8T1TRT8</accession>
<protein>
    <submittedName>
        <fullName evidence="1">Uncharacterized protein</fullName>
    </submittedName>
</protein>
<dbReference type="EMBL" id="JAENGZ010001950">
    <property type="protein sequence ID" value="KAG6945518.1"/>
    <property type="molecule type" value="Genomic_DNA"/>
</dbReference>
<reference evidence="1" key="1">
    <citation type="submission" date="2021-01" db="EMBL/GenBank/DDBJ databases">
        <title>Phytophthora aleatoria, a newly-described species from Pinus radiata is distinct from Phytophthora cactorum isolates based on comparative genomics.</title>
        <authorList>
            <person name="Mcdougal R."/>
            <person name="Panda P."/>
            <person name="Williams N."/>
            <person name="Studholme D.J."/>
        </authorList>
    </citation>
    <scope>NUCLEOTIDE SEQUENCE</scope>
    <source>
        <strain evidence="1">NZFS 3830</strain>
    </source>
</reference>
<sequence>MSMQLDLGQLSVFFTLCPAAVHITSGTSRVTFQVAFPSGLGVQLIIVFNSHRLVLE</sequence>
<evidence type="ECO:0000313" key="2">
    <source>
        <dbReference type="Proteomes" id="UP000688947"/>
    </source>
</evidence>
<organism evidence="1 2">
    <name type="scientific">Phytophthora cactorum</name>
    <dbReference type="NCBI Taxonomy" id="29920"/>
    <lineage>
        <taxon>Eukaryota</taxon>
        <taxon>Sar</taxon>
        <taxon>Stramenopiles</taxon>
        <taxon>Oomycota</taxon>
        <taxon>Peronosporomycetes</taxon>
        <taxon>Peronosporales</taxon>
        <taxon>Peronosporaceae</taxon>
        <taxon>Phytophthora</taxon>
    </lineage>
</organism>
<dbReference type="Proteomes" id="UP000688947">
    <property type="component" value="Unassembled WGS sequence"/>
</dbReference>
<gene>
    <name evidence="1" type="ORF">JG687_00017245</name>
</gene>
<dbReference type="AlphaFoldDB" id="A0A8T1TRT8"/>
<comment type="caution">
    <text evidence="1">The sequence shown here is derived from an EMBL/GenBank/DDBJ whole genome shotgun (WGS) entry which is preliminary data.</text>
</comment>
<name>A0A8T1TRT8_9STRA</name>
<proteinExistence type="predicted"/>
<evidence type="ECO:0000313" key="1">
    <source>
        <dbReference type="EMBL" id="KAG6945518.1"/>
    </source>
</evidence>